<dbReference type="InterPro" id="IPR050415">
    <property type="entry name" value="MRET"/>
</dbReference>
<sequence length="239" mass="25510">MPPRVRPVRGWRAATVAGTARESASARSIRLAVDGWPGHVAGQHIDVRLTAEDGYQATRSFSLSSAPGEAPQITVERVDDGEVSPYLVDVATDGDALEVMGPVGGYFVWQPGDDVPLLLLAGGSGIAPMRAIWRAARAHGTPVRLVYSARTADRVIFADELRSPNGPESTVHLTRERAAGFEHGRLRAEQLSALLRPGGVREPRLRAYVSGPTAFVEEAARGLIGAGLDADSLRTERFG</sequence>
<dbReference type="InterPro" id="IPR008333">
    <property type="entry name" value="Cbr1-like_FAD-bd_dom"/>
</dbReference>
<name>A0A1D7YMZ4_9ACTN</name>
<dbReference type="Proteomes" id="UP000094960">
    <property type="component" value="Chromosome"/>
</dbReference>
<evidence type="ECO:0000313" key="6">
    <source>
        <dbReference type="Proteomes" id="UP000094960"/>
    </source>
</evidence>
<evidence type="ECO:0000256" key="2">
    <source>
        <dbReference type="ARBA" id="ARBA00022714"/>
    </source>
</evidence>
<dbReference type="Gene3D" id="3.40.50.80">
    <property type="entry name" value="Nucleotide-binding domain of ferredoxin-NADP reductase (FNR) module"/>
    <property type="match status" value="1"/>
</dbReference>
<keyword evidence="2" id="KW-0001">2Fe-2S</keyword>
<evidence type="ECO:0000256" key="3">
    <source>
        <dbReference type="ARBA" id="ARBA00023014"/>
    </source>
</evidence>
<organism evidence="5 6">
    <name type="scientific">Streptomyces fodineus</name>
    <dbReference type="NCBI Taxonomy" id="1904616"/>
    <lineage>
        <taxon>Bacteria</taxon>
        <taxon>Bacillati</taxon>
        <taxon>Actinomycetota</taxon>
        <taxon>Actinomycetes</taxon>
        <taxon>Kitasatosporales</taxon>
        <taxon>Streptomycetaceae</taxon>
        <taxon>Streptomyces</taxon>
    </lineage>
</organism>
<dbReference type="InterPro" id="IPR039261">
    <property type="entry name" value="FNR_nucleotide-bd"/>
</dbReference>
<gene>
    <name evidence="5" type="ORF">BFF78_42040</name>
</gene>
<keyword evidence="6" id="KW-1185">Reference proteome</keyword>
<dbReference type="Pfam" id="PF00970">
    <property type="entry name" value="FAD_binding_6"/>
    <property type="match status" value="1"/>
</dbReference>
<dbReference type="PANTHER" id="PTHR47354">
    <property type="entry name" value="NADH OXIDOREDUCTASE HCR"/>
    <property type="match status" value="1"/>
</dbReference>
<keyword evidence="2" id="KW-0408">Iron</keyword>
<dbReference type="GO" id="GO:0016491">
    <property type="term" value="F:oxidoreductase activity"/>
    <property type="evidence" value="ECO:0007669"/>
    <property type="project" value="InterPro"/>
</dbReference>
<dbReference type="GO" id="GO:0051537">
    <property type="term" value="F:2 iron, 2 sulfur cluster binding"/>
    <property type="evidence" value="ECO:0007669"/>
    <property type="project" value="UniProtKB-KW"/>
</dbReference>
<comment type="cofactor">
    <cofactor evidence="1">
        <name>FAD</name>
        <dbReference type="ChEBI" id="CHEBI:57692"/>
    </cofactor>
</comment>
<reference evidence="6" key="1">
    <citation type="submission" date="2016-09" db="EMBL/GenBank/DDBJ databases">
        <title>Streptomyces puniciscabiei strain:TW1S1 Genome sequencing and assembly.</title>
        <authorList>
            <person name="Kim M.-K."/>
            <person name="Kim S.B."/>
        </authorList>
    </citation>
    <scope>NUCLEOTIDE SEQUENCE [LARGE SCALE GENOMIC DNA]</scope>
    <source>
        <strain evidence="6">TW1S1</strain>
    </source>
</reference>
<evidence type="ECO:0000259" key="4">
    <source>
        <dbReference type="PROSITE" id="PS51384"/>
    </source>
</evidence>
<proteinExistence type="predicted"/>
<feature type="domain" description="FAD-binding FR-type" evidence="4">
    <location>
        <begin position="9"/>
        <end position="109"/>
    </location>
</feature>
<dbReference type="InterPro" id="IPR017938">
    <property type="entry name" value="Riboflavin_synthase-like_b-brl"/>
</dbReference>
<dbReference type="SUPFAM" id="SSF63380">
    <property type="entry name" value="Riboflavin synthase domain-like"/>
    <property type="match status" value="1"/>
</dbReference>
<dbReference type="AlphaFoldDB" id="A0A1D7YMZ4"/>
<dbReference type="EMBL" id="CP017248">
    <property type="protein sequence ID" value="AOR36759.1"/>
    <property type="molecule type" value="Genomic_DNA"/>
</dbReference>
<dbReference type="KEGG" id="spun:BFF78_42040"/>
<dbReference type="SUPFAM" id="SSF52343">
    <property type="entry name" value="Ferredoxin reductase-like, C-terminal NADP-linked domain"/>
    <property type="match status" value="1"/>
</dbReference>
<keyword evidence="2" id="KW-0479">Metal-binding</keyword>
<dbReference type="PANTHER" id="PTHR47354:SF5">
    <property type="entry name" value="PROTEIN RFBI"/>
    <property type="match status" value="1"/>
</dbReference>
<evidence type="ECO:0000256" key="1">
    <source>
        <dbReference type="ARBA" id="ARBA00001974"/>
    </source>
</evidence>
<protein>
    <recommendedName>
        <fullName evidence="4">FAD-binding FR-type domain-containing protein</fullName>
    </recommendedName>
</protein>
<evidence type="ECO:0000313" key="5">
    <source>
        <dbReference type="EMBL" id="AOR36759.1"/>
    </source>
</evidence>
<dbReference type="RefSeq" id="WP_069783265.1">
    <property type="nucleotide sequence ID" value="NZ_CP017248.1"/>
</dbReference>
<dbReference type="PRINTS" id="PR00410">
    <property type="entry name" value="PHEHYDRXLASE"/>
</dbReference>
<accession>A0A1D7YMZ4</accession>
<dbReference type="InterPro" id="IPR017927">
    <property type="entry name" value="FAD-bd_FR_type"/>
</dbReference>
<dbReference type="PROSITE" id="PS51384">
    <property type="entry name" value="FAD_FR"/>
    <property type="match status" value="1"/>
</dbReference>
<keyword evidence="3" id="KW-0411">Iron-sulfur</keyword>
<dbReference type="InterPro" id="IPR001433">
    <property type="entry name" value="OxRdtase_FAD/NAD-bd"/>
</dbReference>
<dbReference type="Pfam" id="PF00175">
    <property type="entry name" value="NAD_binding_1"/>
    <property type="match status" value="1"/>
</dbReference>
<dbReference type="Gene3D" id="2.40.30.10">
    <property type="entry name" value="Translation factors"/>
    <property type="match status" value="1"/>
</dbReference>